<dbReference type="PANTHER" id="PTHR35372:SF2">
    <property type="entry name" value="SF3 HELICASE DOMAIN-CONTAINING PROTEIN"/>
    <property type="match status" value="1"/>
</dbReference>
<feature type="compositionally biased region" description="Low complexity" evidence="5">
    <location>
        <begin position="101"/>
        <end position="118"/>
    </location>
</feature>
<dbReference type="Pfam" id="PF08706">
    <property type="entry name" value="D5_N"/>
    <property type="match status" value="1"/>
</dbReference>
<dbReference type="Gene3D" id="3.40.50.300">
    <property type="entry name" value="P-loop containing nucleotide triphosphate hydrolases"/>
    <property type="match status" value="1"/>
</dbReference>
<evidence type="ECO:0000256" key="6">
    <source>
        <dbReference type="SAM" id="SignalP"/>
    </source>
</evidence>
<dbReference type="PROSITE" id="PS51206">
    <property type="entry name" value="SF3_HELICASE_1"/>
    <property type="match status" value="1"/>
</dbReference>
<evidence type="ECO:0000256" key="3">
    <source>
        <dbReference type="ARBA" id="ARBA00022806"/>
    </source>
</evidence>
<feature type="compositionally biased region" description="Polar residues" evidence="5">
    <location>
        <begin position="136"/>
        <end position="149"/>
    </location>
</feature>
<dbReference type="EMBL" id="JADGJD010000372">
    <property type="protein sequence ID" value="KAJ3051646.1"/>
    <property type="molecule type" value="Genomic_DNA"/>
</dbReference>
<keyword evidence="3" id="KW-0347">Helicase</keyword>
<sequence>MKAAIILTTVLAAGANFAAAAPTTTSSPTPSAVPNEARAKGIAEAIAQAIKTSKIPFPQAGVPQPASSGGLHKRCDSDGYWNLLYQQIMASKMVDVKKSPGARTATKGTMTKATATATESSVKTPQEAVKRKKVQKPSSTGLIYGQGQTEKVEAEQVEPSRETPQNYLEQPVLKLEYADEERVKKLLKSPLLGPKDRAMLKGYLKQRKRKNHFVVTYTYRHMGGFGRLYIDVEKVGHQMLSKNIRKYITNGYYLDIDVVNCQPSIILYLFKQFSLNCPDDLKRYVRDRGSVLAENGITDKRIVNKYLNKRSGNMPYPFLKEIHRAIYEDLVPRLKTSAKFSQLWDSVEKSDKKYNKEGSFLSYVVATVENRILHVMEQYFLSHGLEPDSLIFDGMLVKKDDAIDEAFLRGCEEHIKKETGVDLHLAVKPMECEIDFDKNLLLDLSGCVVGEDKELSTLIEQARNGTSGRLAHLAMYLMKKGYICVQRRKWFKFVQHKWCEISGAPSMAAMEILAEAISGWYDAAEDELQRMNAEDERTPEEQYHLENLMKNLKKEKEKRLAAIEDTTVRSKIMKDLEELMDGYTRDIKFDGKPYLLCFTNGVYDLLHDAIRPGLPEDYLTIGVPYALPDMSDPEIEKKLDALLESILPDEDLRDYVLKTLSTCLEGVNRHEQYWTWQGTGRNGKGILKDLMQHTLGEDFCKFPQPTIITSKRCQSSQASPELVDLKGARAVFLSEPCVGEKIKSATLREMTGNDKTRLRGLYGSQETVSPDFTLFLLCNGRPEMDAPDTDAVWNRERGVRFRHKFVESPKMPYERQMDKELKQKLPEYAPYFMVQLLRVYKRYRENGYKLEPPPQVLEVSNEYRLENNPVEKFFKEQIVRVETDCAEVNDGQGSQEMKEDESLLPVCRLWEAFETWRKDEGITVIIPQNAFSQKFSKVSNDSFEKGRYSIDGVRQYAYTGMVIKDYEWDNEKVKWVLKLETAPGQG</sequence>
<accession>A0AAD5SBT5</accession>
<proteinExistence type="predicted"/>
<dbReference type="Pfam" id="PF03288">
    <property type="entry name" value="Pox_D5"/>
    <property type="match status" value="1"/>
</dbReference>
<comment type="caution">
    <text evidence="8">The sequence shown here is derived from an EMBL/GenBank/DDBJ whole genome shotgun (WGS) entry which is preliminary data.</text>
</comment>
<keyword evidence="1" id="KW-0547">Nucleotide-binding</keyword>
<keyword evidence="9" id="KW-1185">Reference proteome</keyword>
<dbReference type="GO" id="GO:0004386">
    <property type="term" value="F:helicase activity"/>
    <property type="evidence" value="ECO:0007669"/>
    <property type="project" value="UniProtKB-KW"/>
</dbReference>
<feature type="chain" id="PRO_5042156553" description="SF3 helicase domain-containing protein" evidence="6">
    <location>
        <begin position="21"/>
        <end position="986"/>
    </location>
</feature>
<dbReference type="InterPro" id="IPR051620">
    <property type="entry name" value="ORF904-like_C"/>
</dbReference>
<keyword evidence="6" id="KW-0732">Signal</keyword>
<feature type="domain" description="SF3 helicase" evidence="7">
    <location>
        <begin position="651"/>
        <end position="814"/>
    </location>
</feature>
<dbReference type="InterPro" id="IPR014015">
    <property type="entry name" value="Helicase_SF3_DNA-vir"/>
</dbReference>
<evidence type="ECO:0000256" key="2">
    <source>
        <dbReference type="ARBA" id="ARBA00022801"/>
    </source>
</evidence>
<organism evidence="8 9">
    <name type="scientific">Rhizophlyctis rosea</name>
    <dbReference type="NCBI Taxonomy" id="64517"/>
    <lineage>
        <taxon>Eukaryota</taxon>
        <taxon>Fungi</taxon>
        <taxon>Fungi incertae sedis</taxon>
        <taxon>Chytridiomycota</taxon>
        <taxon>Chytridiomycota incertae sedis</taxon>
        <taxon>Chytridiomycetes</taxon>
        <taxon>Rhizophlyctidales</taxon>
        <taxon>Rhizophlyctidaceae</taxon>
        <taxon>Rhizophlyctis</taxon>
    </lineage>
</organism>
<evidence type="ECO:0000256" key="1">
    <source>
        <dbReference type="ARBA" id="ARBA00022741"/>
    </source>
</evidence>
<dbReference type="GO" id="GO:0005524">
    <property type="term" value="F:ATP binding"/>
    <property type="evidence" value="ECO:0007669"/>
    <property type="project" value="UniProtKB-KW"/>
</dbReference>
<evidence type="ECO:0000313" key="8">
    <source>
        <dbReference type="EMBL" id="KAJ3051646.1"/>
    </source>
</evidence>
<dbReference type="GO" id="GO:0016787">
    <property type="term" value="F:hydrolase activity"/>
    <property type="evidence" value="ECO:0007669"/>
    <property type="project" value="UniProtKB-KW"/>
</dbReference>
<keyword evidence="2" id="KW-0378">Hydrolase</keyword>
<feature type="signal peptide" evidence="6">
    <location>
        <begin position="1"/>
        <end position="20"/>
    </location>
</feature>
<dbReference type="InterPro" id="IPR006500">
    <property type="entry name" value="Helicase_put_C_phage/plasmid"/>
</dbReference>
<dbReference type="InterPro" id="IPR004968">
    <property type="entry name" value="DNA_primase/NTPase_C"/>
</dbReference>
<protein>
    <recommendedName>
        <fullName evidence="7">SF3 helicase domain-containing protein</fullName>
    </recommendedName>
</protein>
<evidence type="ECO:0000313" key="9">
    <source>
        <dbReference type="Proteomes" id="UP001212841"/>
    </source>
</evidence>
<dbReference type="InterPro" id="IPR027417">
    <property type="entry name" value="P-loop_NTPase"/>
</dbReference>
<reference evidence="8" key="1">
    <citation type="submission" date="2020-05" db="EMBL/GenBank/DDBJ databases">
        <title>Phylogenomic resolution of chytrid fungi.</title>
        <authorList>
            <person name="Stajich J.E."/>
            <person name="Amses K."/>
            <person name="Simmons R."/>
            <person name="Seto K."/>
            <person name="Myers J."/>
            <person name="Bonds A."/>
            <person name="Quandt C.A."/>
            <person name="Barry K."/>
            <person name="Liu P."/>
            <person name="Grigoriev I."/>
            <person name="Longcore J.E."/>
            <person name="James T.Y."/>
        </authorList>
    </citation>
    <scope>NUCLEOTIDE SEQUENCE</scope>
    <source>
        <strain evidence="8">JEL0318</strain>
    </source>
</reference>
<dbReference type="AlphaFoldDB" id="A0AAD5SBT5"/>
<dbReference type="Proteomes" id="UP001212841">
    <property type="component" value="Unassembled WGS sequence"/>
</dbReference>
<gene>
    <name evidence="8" type="ORF">HK097_007346</name>
</gene>
<feature type="compositionally biased region" description="Basic and acidic residues" evidence="5">
    <location>
        <begin position="150"/>
        <end position="161"/>
    </location>
</feature>
<name>A0AAD5SBT5_9FUNG</name>
<dbReference type="NCBIfam" id="TIGR01613">
    <property type="entry name" value="primase_Cterm"/>
    <property type="match status" value="1"/>
</dbReference>
<keyword evidence="4" id="KW-0067">ATP-binding</keyword>
<evidence type="ECO:0000256" key="5">
    <source>
        <dbReference type="SAM" id="MobiDB-lite"/>
    </source>
</evidence>
<evidence type="ECO:0000256" key="4">
    <source>
        <dbReference type="ARBA" id="ARBA00022840"/>
    </source>
</evidence>
<feature type="region of interest" description="Disordered" evidence="5">
    <location>
        <begin position="101"/>
        <end position="163"/>
    </location>
</feature>
<dbReference type="PANTHER" id="PTHR35372">
    <property type="entry name" value="ATP BINDING PROTEIN-RELATED"/>
    <property type="match status" value="1"/>
</dbReference>
<dbReference type="InterPro" id="IPR014818">
    <property type="entry name" value="Phage/plasmid_primase_P4_C"/>
</dbReference>
<evidence type="ECO:0000259" key="7">
    <source>
        <dbReference type="PROSITE" id="PS51206"/>
    </source>
</evidence>